<evidence type="ECO:0000313" key="1">
    <source>
        <dbReference type="Proteomes" id="UP000887576"/>
    </source>
</evidence>
<dbReference type="WBParaSite" id="JU765_v2.g11245.t1">
    <property type="protein sequence ID" value="JU765_v2.g11245.t1"/>
    <property type="gene ID" value="JU765_v2.g11245"/>
</dbReference>
<name>A0AC34PZ62_9BILA</name>
<accession>A0AC34PZ62</accession>
<proteinExistence type="predicted"/>
<sequence length="144" mass="16321">MKERFAIPDGIRIQVKMRVFDVNGYYRRENQHMKSRVIDGCTYDLCCTRPIDSGNFSIPSDFRHSTSLRATSLQPFHKTALLEANTSVKNVDENMENAMKTTGSARIQAIKKRIRLIDSDDDLRHGSDDEMQQSSVVSPVLAAL</sequence>
<reference evidence="2" key="1">
    <citation type="submission" date="2022-11" db="UniProtKB">
        <authorList>
            <consortium name="WormBaseParasite"/>
        </authorList>
    </citation>
    <scope>IDENTIFICATION</scope>
</reference>
<protein>
    <submittedName>
        <fullName evidence="2">Uncharacterized protein</fullName>
    </submittedName>
</protein>
<dbReference type="Proteomes" id="UP000887576">
    <property type="component" value="Unplaced"/>
</dbReference>
<evidence type="ECO:0000313" key="2">
    <source>
        <dbReference type="WBParaSite" id="JU765_v2.g11245.t1"/>
    </source>
</evidence>
<organism evidence="1 2">
    <name type="scientific">Panagrolaimus sp. JU765</name>
    <dbReference type="NCBI Taxonomy" id="591449"/>
    <lineage>
        <taxon>Eukaryota</taxon>
        <taxon>Metazoa</taxon>
        <taxon>Ecdysozoa</taxon>
        <taxon>Nematoda</taxon>
        <taxon>Chromadorea</taxon>
        <taxon>Rhabditida</taxon>
        <taxon>Tylenchina</taxon>
        <taxon>Panagrolaimomorpha</taxon>
        <taxon>Panagrolaimoidea</taxon>
        <taxon>Panagrolaimidae</taxon>
        <taxon>Panagrolaimus</taxon>
    </lineage>
</organism>